<dbReference type="AlphaFoldDB" id="A0A7W5AD67"/>
<organism evidence="1 2">
    <name type="scientific">Actinoplanes campanulatus</name>
    <dbReference type="NCBI Taxonomy" id="113559"/>
    <lineage>
        <taxon>Bacteria</taxon>
        <taxon>Bacillati</taxon>
        <taxon>Actinomycetota</taxon>
        <taxon>Actinomycetes</taxon>
        <taxon>Micromonosporales</taxon>
        <taxon>Micromonosporaceae</taxon>
        <taxon>Actinoplanes</taxon>
    </lineage>
</organism>
<proteinExistence type="predicted"/>
<name>A0A7W5AD67_9ACTN</name>
<reference evidence="1 2" key="1">
    <citation type="submission" date="2020-08" db="EMBL/GenBank/DDBJ databases">
        <title>Genomic Encyclopedia of Type Strains, Phase III (KMG-III): the genomes of soil and plant-associated and newly described type strains.</title>
        <authorList>
            <person name="Whitman W."/>
        </authorList>
    </citation>
    <scope>NUCLEOTIDE SEQUENCE [LARGE SCALE GENOMIC DNA]</scope>
    <source>
        <strain evidence="1 2">CECT 3287</strain>
    </source>
</reference>
<gene>
    <name evidence="1" type="ORF">FHR83_001479</name>
</gene>
<comment type="caution">
    <text evidence="1">The sequence shown here is derived from an EMBL/GenBank/DDBJ whole genome shotgun (WGS) entry which is preliminary data.</text>
</comment>
<dbReference type="Proteomes" id="UP000590749">
    <property type="component" value="Unassembled WGS sequence"/>
</dbReference>
<protein>
    <submittedName>
        <fullName evidence="1">Uncharacterized protein</fullName>
    </submittedName>
</protein>
<accession>A0A7W5AD67</accession>
<keyword evidence="2" id="KW-1185">Reference proteome</keyword>
<evidence type="ECO:0000313" key="2">
    <source>
        <dbReference type="Proteomes" id="UP000590749"/>
    </source>
</evidence>
<dbReference type="EMBL" id="JACHXF010000002">
    <property type="protein sequence ID" value="MBB3093830.1"/>
    <property type="molecule type" value="Genomic_DNA"/>
</dbReference>
<sequence length="38" mass="4467">MFIEIVLAGLLILCMLISMAALSSPHHRRRHRHRHRHG</sequence>
<evidence type="ECO:0000313" key="1">
    <source>
        <dbReference type="EMBL" id="MBB3093830.1"/>
    </source>
</evidence>